<feature type="transmembrane region" description="Helical" evidence="10">
    <location>
        <begin position="159"/>
        <end position="187"/>
    </location>
</feature>
<dbReference type="SUPFAM" id="SSF52540">
    <property type="entry name" value="P-loop containing nucleoside triphosphate hydrolases"/>
    <property type="match status" value="1"/>
</dbReference>
<gene>
    <name evidence="13" type="ORF">EDM59_25960</name>
</gene>
<dbReference type="InterPro" id="IPR036640">
    <property type="entry name" value="ABC1_TM_sf"/>
</dbReference>
<evidence type="ECO:0000256" key="2">
    <source>
        <dbReference type="ARBA" id="ARBA00022448"/>
    </source>
</evidence>
<evidence type="ECO:0000256" key="3">
    <source>
        <dbReference type="ARBA" id="ARBA00022475"/>
    </source>
</evidence>
<comment type="caution">
    <text evidence="13">The sequence shown here is derived from an EMBL/GenBank/DDBJ whole genome shotgun (WGS) entry which is preliminary data.</text>
</comment>
<dbReference type="Gene3D" id="1.20.1560.10">
    <property type="entry name" value="ABC transporter type 1, transmembrane domain"/>
    <property type="match status" value="1"/>
</dbReference>
<dbReference type="GO" id="GO:0016887">
    <property type="term" value="F:ATP hydrolysis activity"/>
    <property type="evidence" value="ECO:0007669"/>
    <property type="project" value="InterPro"/>
</dbReference>
<feature type="region of interest" description="Disordered" evidence="9">
    <location>
        <begin position="585"/>
        <end position="605"/>
    </location>
</feature>
<dbReference type="Pfam" id="PF00005">
    <property type="entry name" value="ABC_tran"/>
    <property type="match status" value="1"/>
</dbReference>
<keyword evidence="3" id="KW-1003">Cell membrane</keyword>
<dbReference type="PROSITE" id="PS50929">
    <property type="entry name" value="ABC_TM1F"/>
    <property type="match status" value="1"/>
</dbReference>
<sequence length="605" mass="67327">MTRYAADVQPARRSIWNMYKRLWTHAGSQWKTMLAAAAAMIAISLLEFAIPQLTAYTIDHAIPDKRYDQLLWIAAGILGAALLLGLFSYVSSHLLSLVGLRTVNSLRNELYRHIQSQDMAFFDKTRTGDLMSRITGDVSILQQLVSSGMLQIVTEMVTFLAIALYMLYIDPLLTLLMLATFPLLFLFTRKVGRRMRTSFRAVQETSAEVNSHLQENLSGIRLMKAYASEPYEAERFTARTSRNMQASIKANRFSSMFSPTIDLLNYLGMTVVLLFGAWQAMSGRLSIGAIVAFLAYLRLLQNPVRQLSRLMNTIQQSAAAYERIEEVLDTKPTIIEKENARALPEIQGLVEYRHVDFAYQTDVPVLRDFHLTIAPGTMTALVGSSGAGKSTVAHLLSRFYDPTQGSVLIDGIDVKEVQVASLRKQLGIVSQDIVLLNGTIRENIAYGKPDATDQEVEEAAKAAHAHAFIQSFPDGYQSAVGERGVKLSGGQKQRLSIARAILKNPRLIILDEATAALDTESEQLIQQALSTLLAGRTCLVIAHRLSTIQQADQIVVLEQGEIIESGTHDELLIRHGRYRQLYDLQFPKGPNHSPAHNKEPLPSTR</sequence>
<feature type="transmembrane region" description="Helical" evidence="10">
    <location>
        <begin position="70"/>
        <end position="90"/>
    </location>
</feature>
<dbReference type="GO" id="GO:0005524">
    <property type="term" value="F:ATP binding"/>
    <property type="evidence" value="ECO:0007669"/>
    <property type="project" value="UniProtKB-KW"/>
</dbReference>
<evidence type="ECO:0000256" key="9">
    <source>
        <dbReference type="SAM" id="MobiDB-lite"/>
    </source>
</evidence>
<feature type="domain" description="ABC transporter" evidence="11">
    <location>
        <begin position="350"/>
        <end position="584"/>
    </location>
</feature>
<evidence type="ECO:0000256" key="7">
    <source>
        <dbReference type="ARBA" id="ARBA00022989"/>
    </source>
</evidence>
<keyword evidence="5" id="KW-0547">Nucleotide-binding</keyword>
<keyword evidence="2" id="KW-0813">Transport</keyword>
<dbReference type="InterPro" id="IPR027417">
    <property type="entry name" value="P-loop_NTPase"/>
</dbReference>
<evidence type="ECO:0000259" key="11">
    <source>
        <dbReference type="PROSITE" id="PS50893"/>
    </source>
</evidence>
<dbReference type="SMART" id="SM00382">
    <property type="entry name" value="AAA"/>
    <property type="match status" value="1"/>
</dbReference>
<dbReference type="InterPro" id="IPR011527">
    <property type="entry name" value="ABC1_TM_dom"/>
</dbReference>
<dbReference type="PANTHER" id="PTHR43394">
    <property type="entry name" value="ATP-DEPENDENT PERMEASE MDL1, MITOCHONDRIAL"/>
    <property type="match status" value="1"/>
</dbReference>
<evidence type="ECO:0000256" key="6">
    <source>
        <dbReference type="ARBA" id="ARBA00022840"/>
    </source>
</evidence>
<dbReference type="GO" id="GO:0015421">
    <property type="term" value="F:ABC-type oligopeptide transporter activity"/>
    <property type="evidence" value="ECO:0007669"/>
    <property type="project" value="TreeGrafter"/>
</dbReference>
<keyword evidence="7 10" id="KW-1133">Transmembrane helix</keyword>
<evidence type="ECO:0000256" key="8">
    <source>
        <dbReference type="ARBA" id="ARBA00023136"/>
    </source>
</evidence>
<evidence type="ECO:0000313" key="13">
    <source>
        <dbReference type="EMBL" id="RNB79856.1"/>
    </source>
</evidence>
<dbReference type="Proteomes" id="UP000269573">
    <property type="component" value="Unassembled WGS sequence"/>
</dbReference>
<proteinExistence type="predicted"/>
<dbReference type="EMBL" id="RHHU01000018">
    <property type="protein sequence ID" value="RNB79856.1"/>
    <property type="molecule type" value="Genomic_DNA"/>
</dbReference>
<evidence type="ECO:0000256" key="10">
    <source>
        <dbReference type="SAM" id="Phobius"/>
    </source>
</evidence>
<dbReference type="Pfam" id="PF00664">
    <property type="entry name" value="ABC_membrane"/>
    <property type="match status" value="1"/>
</dbReference>
<dbReference type="PANTHER" id="PTHR43394:SF1">
    <property type="entry name" value="ATP-BINDING CASSETTE SUB-FAMILY B MEMBER 10, MITOCHONDRIAL"/>
    <property type="match status" value="1"/>
</dbReference>
<keyword evidence="8 10" id="KW-0472">Membrane</keyword>
<dbReference type="PROSITE" id="PS00211">
    <property type="entry name" value="ABC_TRANSPORTER_1"/>
    <property type="match status" value="1"/>
</dbReference>
<keyword evidence="4 10" id="KW-0812">Transmembrane</keyword>
<evidence type="ECO:0000256" key="4">
    <source>
        <dbReference type="ARBA" id="ARBA00022692"/>
    </source>
</evidence>
<feature type="transmembrane region" description="Helical" evidence="10">
    <location>
        <begin position="263"/>
        <end position="279"/>
    </location>
</feature>
<feature type="domain" description="ABC transmembrane type-1" evidence="12">
    <location>
        <begin position="34"/>
        <end position="316"/>
    </location>
</feature>
<dbReference type="GO" id="GO:0005886">
    <property type="term" value="C:plasma membrane"/>
    <property type="evidence" value="ECO:0007669"/>
    <property type="project" value="UniProtKB-SubCell"/>
</dbReference>
<feature type="transmembrane region" description="Helical" evidence="10">
    <location>
        <begin position="33"/>
        <end position="58"/>
    </location>
</feature>
<dbReference type="AlphaFoldDB" id="A0A3M8CVK9"/>
<dbReference type="Gene3D" id="3.40.50.300">
    <property type="entry name" value="P-loop containing nucleotide triphosphate hydrolases"/>
    <property type="match status" value="1"/>
</dbReference>
<reference evidence="13 14" key="1">
    <citation type="submission" date="2018-10" db="EMBL/GenBank/DDBJ databases">
        <title>Phylogenomics of Brevibacillus.</title>
        <authorList>
            <person name="Dunlap C."/>
        </authorList>
    </citation>
    <scope>NUCLEOTIDE SEQUENCE [LARGE SCALE GENOMIC DNA]</scope>
    <source>
        <strain evidence="13 14">JCM 15774</strain>
    </source>
</reference>
<comment type="subcellular location">
    <subcellularLocation>
        <location evidence="1">Cell membrane</location>
        <topology evidence="1">Multi-pass membrane protein</topology>
    </subcellularLocation>
</comment>
<evidence type="ECO:0000256" key="1">
    <source>
        <dbReference type="ARBA" id="ARBA00004651"/>
    </source>
</evidence>
<evidence type="ECO:0000256" key="5">
    <source>
        <dbReference type="ARBA" id="ARBA00022741"/>
    </source>
</evidence>
<evidence type="ECO:0000313" key="14">
    <source>
        <dbReference type="Proteomes" id="UP000269573"/>
    </source>
</evidence>
<name>A0A3M8CVK9_9BACL</name>
<dbReference type="SUPFAM" id="SSF90123">
    <property type="entry name" value="ABC transporter transmembrane region"/>
    <property type="match status" value="1"/>
</dbReference>
<evidence type="ECO:0000259" key="12">
    <source>
        <dbReference type="PROSITE" id="PS50929"/>
    </source>
</evidence>
<organism evidence="13 14">
    <name type="scientific">Brevibacillus nitrificans</name>
    <dbReference type="NCBI Taxonomy" id="651560"/>
    <lineage>
        <taxon>Bacteria</taxon>
        <taxon>Bacillati</taxon>
        <taxon>Bacillota</taxon>
        <taxon>Bacilli</taxon>
        <taxon>Bacillales</taxon>
        <taxon>Paenibacillaceae</taxon>
        <taxon>Brevibacillus</taxon>
    </lineage>
</organism>
<dbReference type="PROSITE" id="PS50893">
    <property type="entry name" value="ABC_TRANSPORTER_2"/>
    <property type="match status" value="1"/>
</dbReference>
<accession>A0A3M8CVK9</accession>
<keyword evidence="6 13" id="KW-0067">ATP-binding</keyword>
<dbReference type="InterPro" id="IPR017871">
    <property type="entry name" value="ABC_transporter-like_CS"/>
</dbReference>
<dbReference type="CDD" id="cd07346">
    <property type="entry name" value="ABC_6TM_exporters"/>
    <property type="match status" value="1"/>
</dbReference>
<keyword evidence="14" id="KW-1185">Reference proteome</keyword>
<protein>
    <submittedName>
        <fullName evidence="13">ABC transporter ATP-binding protein</fullName>
    </submittedName>
</protein>
<dbReference type="InterPro" id="IPR003593">
    <property type="entry name" value="AAA+_ATPase"/>
</dbReference>
<dbReference type="FunFam" id="1.20.1560.10:FF:000011">
    <property type="entry name" value="Multidrug ABC transporter ATP-binding protein"/>
    <property type="match status" value="1"/>
</dbReference>
<dbReference type="FunFam" id="3.40.50.300:FF:000287">
    <property type="entry name" value="Multidrug ABC transporter ATP-binding protein"/>
    <property type="match status" value="1"/>
</dbReference>
<dbReference type="InterPro" id="IPR003439">
    <property type="entry name" value="ABC_transporter-like_ATP-bd"/>
</dbReference>
<dbReference type="InterPro" id="IPR039421">
    <property type="entry name" value="Type_1_exporter"/>
</dbReference>